<gene>
    <name evidence="1" type="ORF">S01H1_53883</name>
</gene>
<dbReference type="SMART" id="SM00028">
    <property type="entry name" value="TPR"/>
    <property type="match status" value="1"/>
</dbReference>
<dbReference type="Pfam" id="PF00515">
    <property type="entry name" value="TPR_1"/>
    <property type="match status" value="1"/>
</dbReference>
<proteinExistence type="predicted"/>
<comment type="caution">
    <text evidence="1">The sequence shown here is derived from an EMBL/GenBank/DDBJ whole genome shotgun (WGS) entry which is preliminary data.</text>
</comment>
<feature type="non-terminal residue" evidence="1">
    <location>
        <position position="89"/>
    </location>
</feature>
<name>X0W842_9ZZZZ</name>
<dbReference type="AlphaFoldDB" id="X0W842"/>
<dbReference type="Gene3D" id="1.25.40.10">
    <property type="entry name" value="Tetratricopeptide repeat domain"/>
    <property type="match status" value="1"/>
</dbReference>
<dbReference type="PROSITE" id="PS50293">
    <property type="entry name" value="TPR_REGION"/>
    <property type="match status" value="1"/>
</dbReference>
<dbReference type="EMBL" id="BARS01034916">
    <property type="protein sequence ID" value="GAG27109.1"/>
    <property type="molecule type" value="Genomic_DNA"/>
</dbReference>
<evidence type="ECO:0000313" key="1">
    <source>
        <dbReference type="EMBL" id="GAG27109.1"/>
    </source>
</evidence>
<organism evidence="1">
    <name type="scientific">marine sediment metagenome</name>
    <dbReference type="NCBI Taxonomy" id="412755"/>
    <lineage>
        <taxon>unclassified sequences</taxon>
        <taxon>metagenomes</taxon>
        <taxon>ecological metagenomes</taxon>
    </lineage>
</organism>
<dbReference type="InterPro" id="IPR011990">
    <property type="entry name" value="TPR-like_helical_dom_sf"/>
</dbReference>
<protein>
    <submittedName>
        <fullName evidence="1">Uncharacterized protein</fullName>
    </submittedName>
</protein>
<accession>X0W842</accession>
<dbReference type="PROSITE" id="PS50005">
    <property type="entry name" value="TPR"/>
    <property type="match status" value="1"/>
</dbReference>
<dbReference type="InterPro" id="IPR019734">
    <property type="entry name" value="TPR_rpt"/>
</dbReference>
<sequence>MRMALRTLVIALALTLAATGAWADRYSDCNQIKDQDLRIRGCTQIIKRGKRESRKNRTVAYNNRGNTYSDKGDFDRAIADYTRALKINP</sequence>
<dbReference type="SUPFAM" id="SSF48452">
    <property type="entry name" value="TPR-like"/>
    <property type="match status" value="1"/>
</dbReference>
<reference evidence="1" key="1">
    <citation type="journal article" date="2014" name="Front. Microbiol.">
        <title>High frequency of phylogenetically diverse reductive dehalogenase-homologous genes in deep subseafloor sedimentary metagenomes.</title>
        <authorList>
            <person name="Kawai M."/>
            <person name="Futagami T."/>
            <person name="Toyoda A."/>
            <person name="Takaki Y."/>
            <person name="Nishi S."/>
            <person name="Hori S."/>
            <person name="Arai W."/>
            <person name="Tsubouchi T."/>
            <person name="Morono Y."/>
            <person name="Uchiyama I."/>
            <person name="Ito T."/>
            <person name="Fujiyama A."/>
            <person name="Inagaki F."/>
            <person name="Takami H."/>
        </authorList>
    </citation>
    <scope>NUCLEOTIDE SEQUENCE</scope>
    <source>
        <strain evidence="1">Expedition CK06-06</strain>
    </source>
</reference>